<protein>
    <submittedName>
        <fullName evidence="1">Uncharacterized protein</fullName>
    </submittedName>
</protein>
<organism evidence="1">
    <name type="scientific">Cygnus columbianus parvoviridae sp</name>
    <dbReference type="NCBI Taxonomy" id="2794474"/>
    <lineage>
        <taxon>Viruses</taxon>
        <taxon>Monodnaviria</taxon>
        <taxon>Shotokuvirae</taxon>
        <taxon>Cossaviricota</taxon>
        <taxon>Quintoviricetes</taxon>
        <taxon>Piccovirales</taxon>
        <taxon>Parvoviridae</taxon>
    </lineage>
</organism>
<name>A0A8A4XDZ5_9VIRU</name>
<reference evidence="1" key="1">
    <citation type="submission" date="2020-09" db="EMBL/GenBank/DDBJ databases">
        <title>Parvovirus dark matter in the feces of wild birds.</title>
        <authorList>
            <person name="Dai Z."/>
            <person name="Yang S."/>
            <person name="Zhang W."/>
        </authorList>
    </citation>
    <scope>NUCLEOTIDE SEQUENCE</scope>
    <source>
        <strain evidence="1">Swn66par028</strain>
    </source>
</reference>
<evidence type="ECO:0000313" key="1">
    <source>
        <dbReference type="EMBL" id="QTE04032.1"/>
    </source>
</evidence>
<dbReference type="EMBL" id="MW046583">
    <property type="protein sequence ID" value="QTE04032.1"/>
    <property type="molecule type" value="Genomic_DNA"/>
</dbReference>
<sequence>MEYQRLVRKTTESGHVTELKLIRDGNEIVISSDSPNQPEKVFYFAWRKCKHPDEIIVLNPPQLCHIFKTFTTNRGSTIASICPRCTKSELDVVNCHIKKRVNTGKINYIVTDLTLFPNDMYVYECNGEITINVGTYNTLPDDLKAYCEPILYRPNAIVLRDGPLIKEKKRKLVGEIKLSSVSHSESSQSDVTD</sequence>
<accession>A0A8A4XDZ5</accession>
<proteinExistence type="predicted"/>